<accession>A0A3S9UNU0</accession>
<organism evidence="4 5">
    <name type="scientific">Mycobacterium phage Zetzy</name>
    <dbReference type="NCBI Taxonomy" id="2499071"/>
    <lineage>
        <taxon>Viruses</taxon>
        <taxon>Duplodnaviria</taxon>
        <taxon>Heunggongvirae</taxon>
        <taxon>Uroviricota</taxon>
        <taxon>Caudoviricetes</taxon>
        <taxon>Microwolfvirus</taxon>
        <taxon>Microwolfvirus zetzy</taxon>
    </lineage>
</organism>
<keyword evidence="2" id="KW-1133">Transmembrane helix</keyword>
<keyword evidence="2" id="KW-0472">Membrane</keyword>
<dbReference type="Proteomes" id="UP000288468">
    <property type="component" value="Segment"/>
</dbReference>
<dbReference type="Pfam" id="PF10708">
    <property type="entry name" value="DUF2510"/>
    <property type="match status" value="1"/>
</dbReference>
<sequence>MTQLQPAPGWYPDPSGAPGQRYFDGTEWTSHSQPPGHTPQPVAVLPKKTNHALHLLLTILSFPLAFFTFGIVWWLWVWIIVAISNHNKTQTIYR</sequence>
<dbReference type="GeneID" id="64854821"/>
<reference evidence="4 5" key="1">
    <citation type="submission" date="2018-12" db="EMBL/GenBank/DDBJ databases">
        <authorList>
            <person name="Dean N."/>
            <person name="Diep C."/>
            <person name="Muthiah A."/>
            <person name="Mastropaolo M."/>
            <person name="Westholm D."/>
            <person name="Butela K.A."/>
            <person name="Caruso S.M."/>
            <person name="Garlena R.A."/>
            <person name="Russell D.A."/>
            <person name="Pope W.H."/>
            <person name="Jacobs-Sera D."/>
            <person name="Hatfull G.F."/>
        </authorList>
    </citation>
    <scope>NUCLEOTIDE SEQUENCE [LARGE SCALE GENOMIC DNA]</scope>
</reference>
<keyword evidence="5" id="KW-1185">Reference proteome</keyword>
<proteinExistence type="predicted"/>
<keyword evidence="2" id="KW-0812">Transmembrane</keyword>
<dbReference type="KEGG" id="vg:64854821"/>
<name>A0A3S9UNU0_9CAUD</name>
<dbReference type="InterPro" id="IPR018929">
    <property type="entry name" value="DUF2510"/>
</dbReference>
<feature type="transmembrane region" description="Helical" evidence="2">
    <location>
        <begin position="55"/>
        <end position="84"/>
    </location>
</feature>
<feature type="region of interest" description="Disordered" evidence="1">
    <location>
        <begin position="1"/>
        <end position="42"/>
    </location>
</feature>
<dbReference type="RefSeq" id="YP_010060165.1">
    <property type="nucleotide sequence ID" value="NC_054761.1"/>
</dbReference>
<protein>
    <recommendedName>
        <fullName evidence="3">DUF2510 domain-containing protein</fullName>
    </recommendedName>
</protein>
<evidence type="ECO:0000313" key="4">
    <source>
        <dbReference type="EMBL" id="AZS12004.1"/>
    </source>
</evidence>
<evidence type="ECO:0000256" key="2">
    <source>
        <dbReference type="SAM" id="Phobius"/>
    </source>
</evidence>
<evidence type="ECO:0000259" key="3">
    <source>
        <dbReference type="Pfam" id="PF10708"/>
    </source>
</evidence>
<feature type="domain" description="DUF2510" evidence="3">
    <location>
        <begin position="8"/>
        <end position="39"/>
    </location>
</feature>
<evidence type="ECO:0000256" key="1">
    <source>
        <dbReference type="SAM" id="MobiDB-lite"/>
    </source>
</evidence>
<dbReference type="EMBL" id="MK279903">
    <property type="protein sequence ID" value="AZS12004.1"/>
    <property type="molecule type" value="Genomic_DNA"/>
</dbReference>
<gene>
    <name evidence="4" type="primary">34</name>
    <name evidence="4" type="ORF">SEA_ZETZY_34</name>
</gene>
<evidence type="ECO:0000313" key="5">
    <source>
        <dbReference type="Proteomes" id="UP000288468"/>
    </source>
</evidence>